<evidence type="ECO:0000256" key="4">
    <source>
        <dbReference type="ARBA" id="ARBA00022771"/>
    </source>
</evidence>
<dbReference type="SUPFAM" id="SSF57850">
    <property type="entry name" value="RING/U-box"/>
    <property type="match status" value="1"/>
</dbReference>
<dbReference type="PANTHER" id="PTHR12268:SF16">
    <property type="entry name" value="DYSTROPHIN-RELATED PROTEIN 2"/>
    <property type="match status" value="1"/>
</dbReference>
<dbReference type="InterPro" id="IPR050774">
    <property type="entry name" value="KCMF1/Dystrophin"/>
</dbReference>
<dbReference type="Pfam" id="PF00569">
    <property type="entry name" value="ZZ"/>
    <property type="match status" value="1"/>
</dbReference>
<reference evidence="11" key="3">
    <citation type="submission" date="2025-09" db="UniProtKB">
        <authorList>
            <consortium name="Ensembl"/>
        </authorList>
    </citation>
    <scope>IDENTIFICATION</scope>
</reference>
<dbReference type="GO" id="GO:0045202">
    <property type="term" value="C:synapse"/>
    <property type="evidence" value="ECO:0007669"/>
    <property type="project" value="GOC"/>
</dbReference>
<evidence type="ECO:0000256" key="1">
    <source>
        <dbReference type="ARBA" id="ARBA00004202"/>
    </source>
</evidence>
<keyword evidence="2" id="KW-1003">Cell membrane</keyword>
<dbReference type="GO" id="GO:0099536">
    <property type="term" value="P:synaptic signaling"/>
    <property type="evidence" value="ECO:0007669"/>
    <property type="project" value="TreeGrafter"/>
</dbReference>
<keyword evidence="8" id="KW-0175">Coiled coil</keyword>
<feature type="domain" description="WW" evidence="9">
    <location>
        <begin position="285"/>
        <end position="318"/>
    </location>
</feature>
<evidence type="ECO:0000256" key="6">
    <source>
        <dbReference type="ARBA" id="ARBA00023136"/>
    </source>
</evidence>
<evidence type="ECO:0000256" key="8">
    <source>
        <dbReference type="SAM" id="Coils"/>
    </source>
</evidence>
<dbReference type="STRING" id="62062.ENSHHUP00000018495"/>
<dbReference type="Gene3D" id="2.20.70.10">
    <property type="match status" value="1"/>
</dbReference>
<dbReference type="Pfam" id="PF00397">
    <property type="entry name" value="WW"/>
    <property type="match status" value="1"/>
</dbReference>
<dbReference type="InterPro" id="IPR015154">
    <property type="entry name" value="EF-hand_dom_typ2"/>
</dbReference>
<dbReference type="SMART" id="SM00291">
    <property type="entry name" value="ZnF_ZZ"/>
    <property type="match status" value="1"/>
</dbReference>
<dbReference type="InterPro" id="IPR000433">
    <property type="entry name" value="Znf_ZZ"/>
</dbReference>
<evidence type="ECO:0000313" key="11">
    <source>
        <dbReference type="Ensembl" id="ENSHHUP00000018495.1"/>
    </source>
</evidence>
<keyword evidence="6" id="KW-0472">Membrane</keyword>
<comment type="subcellular location">
    <subcellularLocation>
        <location evidence="1">Cell membrane</location>
        <topology evidence="1">Peripheral membrane protein</topology>
    </subcellularLocation>
</comment>
<dbReference type="Pfam" id="PF09068">
    <property type="entry name" value="EF-hand_2"/>
    <property type="match status" value="1"/>
</dbReference>
<evidence type="ECO:0000256" key="5">
    <source>
        <dbReference type="ARBA" id="ARBA00022833"/>
    </source>
</evidence>
<feature type="domain" description="ZZ-type" evidence="10">
    <location>
        <begin position="544"/>
        <end position="600"/>
    </location>
</feature>
<dbReference type="GO" id="GO:0005886">
    <property type="term" value="C:plasma membrane"/>
    <property type="evidence" value="ECO:0007669"/>
    <property type="project" value="UniProtKB-SubCell"/>
</dbReference>
<dbReference type="SMART" id="SM00456">
    <property type="entry name" value="WW"/>
    <property type="match status" value="1"/>
</dbReference>
<dbReference type="Gene3D" id="1.10.238.10">
    <property type="entry name" value="EF-hand"/>
    <property type="match status" value="2"/>
</dbReference>
<dbReference type="Ensembl" id="ENSHHUT00000019166.1">
    <property type="protein sequence ID" value="ENSHHUP00000018495.1"/>
    <property type="gene ID" value="ENSHHUG00000011318.1"/>
</dbReference>
<dbReference type="FunFam" id="2.20.70.10:FF:000004">
    <property type="entry name" value="dystrophin isoform X1"/>
    <property type="match status" value="1"/>
</dbReference>
<evidence type="ECO:0000256" key="7">
    <source>
        <dbReference type="PROSITE-ProRule" id="PRU00228"/>
    </source>
</evidence>
<evidence type="ECO:0000256" key="2">
    <source>
        <dbReference type="ARBA" id="ARBA00022475"/>
    </source>
</evidence>
<dbReference type="Proteomes" id="UP000314982">
    <property type="component" value="Unassembled WGS sequence"/>
</dbReference>
<keyword evidence="3" id="KW-0479">Metal-binding</keyword>
<dbReference type="Gene3D" id="1.20.58.60">
    <property type="match status" value="2"/>
</dbReference>
<dbReference type="InterPro" id="IPR043145">
    <property type="entry name" value="Znf_ZZ_sf"/>
</dbReference>
<accession>A0A4W5L400</accession>
<evidence type="ECO:0000313" key="12">
    <source>
        <dbReference type="Proteomes" id="UP000314982"/>
    </source>
</evidence>
<dbReference type="AlphaFoldDB" id="A0A4W5L400"/>
<dbReference type="CDD" id="cd00201">
    <property type="entry name" value="WW"/>
    <property type="match status" value="1"/>
</dbReference>
<dbReference type="PROSITE" id="PS50135">
    <property type="entry name" value="ZF_ZZ_2"/>
    <property type="match status" value="1"/>
</dbReference>
<keyword evidence="12" id="KW-1185">Reference proteome</keyword>
<dbReference type="GeneTree" id="ENSGT00940000153467"/>
<dbReference type="InterPro" id="IPR015153">
    <property type="entry name" value="EF-hand_dom_typ1"/>
</dbReference>
<protein>
    <submittedName>
        <fullName evidence="11">Dystrophin related protein 2</fullName>
    </submittedName>
</protein>
<dbReference type="SUPFAM" id="SSF51045">
    <property type="entry name" value="WW domain"/>
    <property type="match status" value="1"/>
</dbReference>
<dbReference type="PANTHER" id="PTHR12268">
    <property type="entry name" value="E3 UBIQUITIN-PROTEIN LIGASE KCMF1"/>
    <property type="match status" value="1"/>
</dbReference>
<dbReference type="Pfam" id="PF09069">
    <property type="entry name" value="EF-hand_3"/>
    <property type="match status" value="1"/>
</dbReference>
<name>A0A4W5L400_9TELE</name>
<dbReference type="InterPro" id="IPR001202">
    <property type="entry name" value="WW_dom"/>
</dbReference>
<dbReference type="PROSITE" id="PS01357">
    <property type="entry name" value="ZF_ZZ_1"/>
    <property type="match status" value="1"/>
</dbReference>
<feature type="coiled-coil region" evidence="8">
    <location>
        <begin position="716"/>
        <end position="743"/>
    </location>
</feature>
<dbReference type="SMART" id="SM00150">
    <property type="entry name" value="SPEC"/>
    <property type="match status" value="2"/>
</dbReference>
<dbReference type="InterPro" id="IPR018159">
    <property type="entry name" value="Spectrin/alpha-actinin"/>
</dbReference>
<reference evidence="12" key="1">
    <citation type="submission" date="2018-06" db="EMBL/GenBank/DDBJ databases">
        <title>Genome assembly of Danube salmon.</title>
        <authorList>
            <person name="Macqueen D.J."/>
            <person name="Gundappa M.K."/>
        </authorList>
    </citation>
    <scope>NUCLEOTIDE SEQUENCE [LARGE SCALE GENOMIC DNA]</scope>
</reference>
<proteinExistence type="predicted"/>
<dbReference type="Gene3D" id="3.30.60.90">
    <property type="match status" value="1"/>
</dbReference>
<sequence length="927" mass="106145">MICEKNAVFTQHLTMYVRLVFVCVSKCISYPHSVGLETLSDINERLQRSLQDIIDWLSVKDEELSDSLPLHGDITSYKHQSEVHQVFVEELKSRGPFIYSVLESAQAFLSALSVPLHLLSVDVSTRQQSVGRWVWRQAAMAGDLWESVMSRSVQRHKHMQCTQERLTELQGAVEELCLDMEQAEGVQEAWGPIGDLLIDSLQDHIDATKLFQEELTQGQEGMKHVNQLAHQLTISSVPLSEDNTQGLQQLNTRWKLLEVQKRERLRHLQDAHRDFGPRSQHFLSGSVQIPWERAISPNKVPYYINHQTQTTCWDHPQMKELYQALADLNNIRFSAYRTAMKLRRVQQALRLDKLSLGCVAAVFQGLGSGYNNPVADAVEVMDVLEVIHALTSLYEQLEEKHGVLLDIPLCVDVCLNWLLNVYDSGRNGQVRILSLKTGLVCLCNADIQEKCKYLFWQVSGPGGCAYQQHLNALLQEIIQIPWQLGEVAAFGGSNVEPSVASCFRMAPGKTSIQLSHFLEWMSLEPQSVVWLPVLQRVVQAENAKHQAKCSICKQCPIKGFRYRSLKQFNVDICQSCFLSGRTTKAKALIYPIMEYYTPTTSGERMRDFAKTLKNKFRSKQYFSKHPQRGYLPVQSVLRAGSEETPSSSPRLPHSDTHSRIEHYACRYESRNPNIAPLILSFPLLMARDEDQYLDRLEQDSLASCHHYLGYTGCETQDELQRTLAMLENENRVLQGEYRRLKWQHAEAQACPHLREGSVDQEDYQDQALLAEAKDLRHHKGRLETRMQILEDHNKELESQLHRLREILQQVSLSQGLANRGMPRMHSPQGVTAYHLQQVIEQLKNVFPLETRENGKFKGVITWHKGCILLIIINGISPLHNPYYIRKICLKSMPAFFDHLWIFSNSVFLVHLNVCSFSFWPQGVASPF</sequence>
<feature type="coiled-coil region" evidence="8">
    <location>
        <begin position="779"/>
        <end position="813"/>
    </location>
</feature>
<evidence type="ECO:0000256" key="3">
    <source>
        <dbReference type="ARBA" id="ARBA00022723"/>
    </source>
</evidence>
<evidence type="ECO:0000259" key="9">
    <source>
        <dbReference type="PROSITE" id="PS50020"/>
    </source>
</evidence>
<dbReference type="SUPFAM" id="SSF46966">
    <property type="entry name" value="Spectrin repeat"/>
    <property type="match status" value="2"/>
</dbReference>
<dbReference type="PROSITE" id="PS01159">
    <property type="entry name" value="WW_DOMAIN_1"/>
    <property type="match status" value="1"/>
</dbReference>
<dbReference type="Pfam" id="PF00435">
    <property type="entry name" value="Spectrin"/>
    <property type="match status" value="1"/>
</dbReference>
<dbReference type="InterPro" id="IPR002017">
    <property type="entry name" value="Spectrin_repeat"/>
</dbReference>
<dbReference type="SUPFAM" id="SSF47473">
    <property type="entry name" value="EF-hand"/>
    <property type="match status" value="2"/>
</dbReference>
<evidence type="ECO:0000259" key="10">
    <source>
        <dbReference type="PROSITE" id="PS50135"/>
    </source>
</evidence>
<keyword evidence="5" id="KW-0862">Zinc</keyword>
<reference evidence="11" key="2">
    <citation type="submission" date="2025-08" db="UniProtKB">
        <authorList>
            <consortium name="Ensembl"/>
        </authorList>
    </citation>
    <scope>IDENTIFICATION</scope>
</reference>
<keyword evidence="4 7" id="KW-0863">Zinc-finger</keyword>
<dbReference type="PROSITE" id="PS50020">
    <property type="entry name" value="WW_DOMAIN_2"/>
    <property type="match status" value="1"/>
</dbReference>
<dbReference type="InterPro" id="IPR036020">
    <property type="entry name" value="WW_dom_sf"/>
</dbReference>
<dbReference type="CDD" id="cd00176">
    <property type="entry name" value="SPEC"/>
    <property type="match status" value="1"/>
</dbReference>
<organism evidence="11 12">
    <name type="scientific">Hucho hucho</name>
    <name type="common">huchen</name>
    <dbReference type="NCBI Taxonomy" id="62062"/>
    <lineage>
        <taxon>Eukaryota</taxon>
        <taxon>Metazoa</taxon>
        <taxon>Chordata</taxon>
        <taxon>Craniata</taxon>
        <taxon>Vertebrata</taxon>
        <taxon>Euteleostomi</taxon>
        <taxon>Actinopterygii</taxon>
        <taxon>Neopterygii</taxon>
        <taxon>Teleostei</taxon>
        <taxon>Protacanthopterygii</taxon>
        <taxon>Salmoniformes</taxon>
        <taxon>Salmonidae</taxon>
        <taxon>Salmoninae</taxon>
        <taxon>Hucho</taxon>
    </lineage>
</organism>
<dbReference type="InterPro" id="IPR011992">
    <property type="entry name" value="EF-hand-dom_pair"/>
</dbReference>
<dbReference type="GO" id="GO:0008270">
    <property type="term" value="F:zinc ion binding"/>
    <property type="evidence" value="ECO:0007669"/>
    <property type="project" value="UniProtKB-KW"/>
</dbReference>